<gene>
    <name evidence="10" type="ORF">NAV_LOCUS2783</name>
</gene>
<evidence type="ECO:0000259" key="8">
    <source>
        <dbReference type="PROSITE" id="PS50006"/>
    </source>
</evidence>
<evidence type="ECO:0000256" key="3">
    <source>
        <dbReference type="ARBA" id="ARBA00023125"/>
    </source>
</evidence>
<feature type="region of interest" description="Disordered" evidence="7">
    <location>
        <begin position="524"/>
        <end position="545"/>
    </location>
</feature>
<evidence type="ECO:0000256" key="6">
    <source>
        <dbReference type="PROSITE-ProRule" id="PRU00089"/>
    </source>
</evidence>
<dbReference type="Proteomes" id="UP000276991">
    <property type="component" value="Unassembled WGS sequence"/>
</dbReference>
<dbReference type="OrthoDB" id="691130at2759"/>
<evidence type="ECO:0000259" key="9">
    <source>
        <dbReference type="PROSITE" id="PS50039"/>
    </source>
</evidence>
<accession>A0A498SAR7</accession>
<evidence type="ECO:0008006" key="12">
    <source>
        <dbReference type="Google" id="ProtNLM"/>
    </source>
</evidence>
<dbReference type="Gene3D" id="1.10.10.10">
    <property type="entry name" value="Winged helix-like DNA-binding domain superfamily/Winged helix DNA-binding domain"/>
    <property type="match status" value="1"/>
</dbReference>
<dbReference type="SUPFAM" id="SSF46785">
    <property type="entry name" value="Winged helix' DNA-binding domain"/>
    <property type="match status" value="1"/>
</dbReference>
<proteinExistence type="predicted"/>
<dbReference type="GO" id="GO:0006357">
    <property type="term" value="P:regulation of transcription by RNA polymerase II"/>
    <property type="evidence" value="ECO:0007669"/>
    <property type="project" value="UniProtKB-ARBA"/>
</dbReference>
<dbReference type="GO" id="GO:0003700">
    <property type="term" value="F:DNA-binding transcription factor activity"/>
    <property type="evidence" value="ECO:0007669"/>
    <property type="project" value="InterPro"/>
</dbReference>
<dbReference type="GO" id="GO:0045893">
    <property type="term" value="P:positive regulation of DNA-templated transcription"/>
    <property type="evidence" value="ECO:0007669"/>
    <property type="project" value="UniProtKB-ARBA"/>
</dbReference>
<feature type="domain" description="FHA" evidence="8">
    <location>
        <begin position="55"/>
        <end position="106"/>
    </location>
</feature>
<dbReference type="PROSITE" id="PS50039">
    <property type="entry name" value="FORK_HEAD_3"/>
    <property type="match status" value="1"/>
</dbReference>
<keyword evidence="3 6" id="KW-0238">DNA-binding</keyword>
<evidence type="ECO:0000256" key="5">
    <source>
        <dbReference type="ARBA" id="ARBA00023242"/>
    </source>
</evidence>
<keyword evidence="11" id="KW-1185">Reference proteome</keyword>
<dbReference type="InterPro" id="IPR036390">
    <property type="entry name" value="WH_DNA-bd_sf"/>
</dbReference>
<evidence type="ECO:0000256" key="2">
    <source>
        <dbReference type="ARBA" id="ARBA00023015"/>
    </source>
</evidence>
<reference evidence="10 11" key="1">
    <citation type="submission" date="2018-08" db="EMBL/GenBank/DDBJ databases">
        <authorList>
            <person name="Laetsch R D."/>
            <person name="Stevens L."/>
            <person name="Kumar S."/>
            <person name="Blaxter L. M."/>
        </authorList>
    </citation>
    <scope>NUCLEOTIDE SEQUENCE [LARGE SCALE GENOMIC DNA]</scope>
</reference>
<dbReference type="AlphaFoldDB" id="A0A498SAR7"/>
<feature type="compositionally biased region" description="Low complexity" evidence="7">
    <location>
        <begin position="392"/>
        <end position="418"/>
    </location>
</feature>
<dbReference type="Pfam" id="PF00250">
    <property type="entry name" value="Forkhead"/>
    <property type="match status" value="1"/>
</dbReference>
<feature type="DNA-binding region" description="Fork-head" evidence="6">
    <location>
        <begin position="248"/>
        <end position="309"/>
    </location>
</feature>
<feature type="compositionally biased region" description="Polar residues" evidence="7">
    <location>
        <begin position="208"/>
        <end position="217"/>
    </location>
</feature>
<dbReference type="EMBL" id="UPTC01000316">
    <property type="protein sequence ID" value="VBB27953.1"/>
    <property type="molecule type" value="Genomic_DNA"/>
</dbReference>
<evidence type="ECO:0000256" key="1">
    <source>
        <dbReference type="ARBA" id="ARBA00004123"/>
    </source>
</evidence>
<dbReference type="InterPro" id="IPR000253">
    <property type="entry name" value="FHA_dom"/>
</dbReference>
<dbReference type="Pfam" id="PF00498">
    <property type="entry name" value="FHA"/>
    <property type="match status" value="1"/>
</dbReference>
<protein>
    <recommendedName>
        <fullName evidence="12">FHA domain-containing protein</fullName>
    </recommendedName>
</protein>
<dbReference type="STRING" id="6277.A0A498SAR7"/>
<evidence type="ECO:0000256" key="4">
    <source>
        <dbReference type="ARBA" id="ARBA00023163"/>
    </source>
</evidence>
<dbReference type="GO" id="GO:0043565">
    <property type="term" value="F:sequence-specific DNA binding"/>
    <property type="evidence" value="ECO:0007669"/>
    <property type="project" value="InterPro"/>
</dbReference>
<feature type="region of interest" description="Disordered" evidence="7">
    <location>
        <begin position="187"/>
        <end position="217"/>
    </location>
</feature>
<keyword evidence="2" id="KW-0805">Transcription regulation</keyword>
<dbReference type="SMART" id="SM00339">
    <property type="entry name" value="FH"/>
    <property type="match status" value="1"/>
</dbReference>
<feature type="region of interest" description="Disordered" evidence="7">
    <location>
        <begin position="374"/>
        <end position="419"/>
    </location>
</feature>
<feature type="compositionally biased region" description="Low complexity" evidence="7">
    <location>
        <begin position="374"/>
        <end position="384"/>
    </location>
</feature>
<comment type="subcellular location">
    <subcellularLocation>
        <location evidence="1 6">Nucleus</location>
    </subcellularLocation>
</comment>
<evidence type="ECO:0000256" key="7">
    <source>
        <dbReference type="SAM" id="MobiDB-lite"/>
    </source>
</evidence>
<dbReference type="InterPro" id="IPR001766">
    <property type="entry name" value="Fork_head_dom"/>
</dbReference>
<evidence type="ECO:0000313" key="11">
    <source>
        <dbReference type="Proteomes" id="UP000276991"/>
    </source>
</evidence>
<evidence type="ECO:0000313" key="10">
    <source>
        <dbReference type="EMBL" id="VBB27953.1"/>
    </source>
</evidence>
<keyword evidence="4" id="KW-0804">Transcription</keyword>
<name>A0A498SAR7_ACAVI</name>
<dbReference type="InterPro" id="IPR036388">
    <property type="entry name" value="WH-like_DNA-bd_sf"/>
</dbReference>
<dbReference type="PANTHER" id="PTHR45881">
    <property type="entry name" value="CHECKPOINT SUPPRESSOR 1-LIKE, ISOFORM A-RELATED"/>
    <property type="match status" value="1"/>
</dbReference>
<dbReference type="SUPFAM" id="SSF49879">
    <property type="entry name" value="SMAD/FHA domain"/>
    <property type="match status" value="1"/>
</dbReference>
<feature type="domain" description="Fork-head" evidence="9">
    <location>
        <begin position="248"/>
        <end position="309"/>
    </location>
</feature>
<dbReference type="InterPro" id="IPR008984">
    <property type="entry name" value="SMAD_FHA_dom_sf"/>
</dbReference>
<dbReference type="PROSITE" id="PS50006">
    <property type="entry name" value="FHA_DOMAIN"/>
    <property type="match status" value="1"/>
</dbReference>
<dbReference type="Gene3D" id="2.60.200.20">
    <property type="match status" value="1"/>
</dbReference>
<sequence length="1070" mass="119418">MHNCNEREELSSGDEMHNRAVTSTSNVGWIGEPTFHPLALIQGPNGPCAISKELVLVGGDPIADVVVKRSSHISRCHFILYYTGKPNQWNIKVRSRNGILVNGIMYGQSARVRRIPMSCIFRFPSTSAYMLFCGMEPFPASGKTIFSIVRMTESEMNSAASVPHSSFTDAEMRFYLSRCHTKERTIWTSEQSEPIQIPSDRSAGANAGTGSPSTIFTSNSGRNCEDYEISYGEHSYAQLIVRPILSSPDQRSTENRILPTSICHNLSLNQYFVRVTRSQEEPVENSFWRMESSFASRNVELIYKKRKPKFLKGSRSSNFAVDNDPESAEGIMVPIGIYILYLFCFKSQKSTSSQQVIANPEMCEEILVLNNSSTESISTSSSEDSFSDSDSESNSIVGSDSSSAGSDASDGDSNYSADLGESFSMREPMRAVASAGFNQPAIEGRTCLEPPCLVPNYRSVTSSKISQAMSSPYHFILNRTKQKDGDRTKSLSMTPVRVTSIEGSNGLKFEDLRSDIMMLSDSNESQYHQAKGEEAQPHHSNRHQNPISSAQAELFFDEKLIVASSAKAHSYTEPERQHSNSFDMQQDIGIKNYDDDAKFVVQNEITEENGYFMRKYDVDESVKLNASEIKRSSGDMLIHRKRTYIEAASDSGVQEEHKVIKKPRKIDEIAAHLIEGEMEVNQEETVDKEFASGSLLLTPPRPMKLETTIATNSNFLTQQFQTADHTNENGFYPNTVEADSVLNKLELAPSFCCAQSKMIRSKSYTKMSPQQQSNFVGNLNSRPQTNTSAATQFSDNQQATAMAGAKFASVFQRLLEKSDMPDTLQSTQPVNESVNDGSASQNLPSFDSLLSDAAFMTVISQLEAAAYMQYQLKIQQIYASAQSSEYLSNYVNYIRTLMGVPVSQNQSQSSNLFAPANEQRHQNPHESQPRTHSQFTFPNYSNLATLSTNPFLGPNLNLSIGQWFDYMRLLAVHFSPAGLYMSPVTTPLWNPLSMITLQNAYPMAPIFSNLQKVISDLMTQRDNDSIFENNEAQHPNYLGELLTMINNMSFDSNDDFTVVVLWKSELTFAK</sequence>
<dbReference type="GO" id="GO:0005634">
    <property type="term" value="C:nucleus"/>
    <property type="evidence" value="ECO:0007669"/>
    <property type="project" value="UniProtKB-SubCell"/>
</dbReference>
<organism evidence="10 11">
    <name type="scientific">Acanthocheilonema viteae</name>
    <name type="common">Filarial nematode worm</name>
    <name type="synonym">Dipetalonema viteae</name>
    <dbReference type="NCBI Taxonomy" id="6277"/>
    <lineage>
        <taxon>Eukaryota</taxon>
        <taxon>Metazoa</taxon>
        <taxon>Ecdysozoa</taxon>
        <taxon>Nematoda</taxon>
        <taxon>Chromadorea</taxon>
        <taxon>Rhabditida</taxon>
        <taxon>Spirurina</taxon>
        <taxon>Spiruromorpha</taxon>
        <taxon>Filarioidea</taxon>
        <taxon>Onchocercidae</taxon>
        <taxon>Acanthocheilonema</taxon>
    </lineage>
</organism>
<keyword evidence="5 6" id="KW-0539">Nucleus</keyword>